<accession>A0A6A6V2X8</accession>
<reference evidence="2" key="1">
    <citation type="journal article" date="2020" name="Stud. Mycol.">
        <title>101 Dothideomycetes genomes: a test case for predicting lifestyles and emergence of pathogens.</title>
        <authorList>
            <person name="Haridas S."/>
            <person name="Albert R."/>
            <person name="Binder M."/>
            <person name="Bloem J."/>
            <person name="Labutti K."/>
            <person name="Salamov A."/>
            <person name="Andreopoulos B."/>
            <person name="Baker S."/>
            <person name="Barry K."/>
            <person name="Bills G."/>
            <person name="Bluhm B."/>
            <person name="Cannon C."/>
            <person name="Castanera R."/>
            <person name="Culley D."/>
            <person name="Daum C."/>
            <person name="Ezra D."/>
            <person name="Gonzalez J."/>
            <person name="Henrissat B."/>
            <person name="Kuo A."/>
            <person name="Liang C."/>
            <person name="Lipzen A."/>
            <person name="Lutzoni F."/>
            <person name="Magnuson J."/>
            <person name="Mondo S."/>
            <person name="Nolan M."/>
            <person name="Ohm R."/>
            <person name="Pangilinan J."/>
            <person name="Park H.-J."/>
            <person name="Ramirez L."/>
            <person name="Alfaro M."/>
            <person name="Sun H."/>
            <person name="Tritt A."/>
            <person name="Yoshinaga Y."/>
            <person name="Zwiers L.-H."/>
            <person name="Turgeon B."/>
            <person name="Goodwin S."/>
            <person name="Spatafora J."/>
            <person name="Crous P."/>
            <person name="Grigoriev I."/>
        </authorList>
    </citation>
    <scope>NUCLEOTIDE SEQUENCE</scope>
    <source>
        <strain evidence="2">CBS 119925</strain>
    </source>
</reference>
<dbReference type="Proteomes" id="UP000799440">
    <property type="component" value="Unassembled WGS sequence"/>
</dbReference>
<keyword evidence="3" id="KW-1185">Reference proteome</keyword>
<dbReference type="EMBL" id="MU006595">
    <property type="protein sequence ID" value="KAF2743651.1"/>
    <property type="molecule type" value="Genomic_DNA"/>
</dbReference>
<feature type="region of interest" description="Disordered" evidence="1">
    <location>
        <begin position="1"/>
        <end position="41"/>
    </location>
</feature>
<protein>
    <submittedName>
        <fullName evidence="2">Uncharacterized protein</fullName>
    </submittedName>
</protein>
<evidence type="ECO:0000313" key="2">
    <source>
        <dbReference type="EMBL" id="KAF2743651.1"/>
    </source>
</evidence>
<evidence type="ECO:0000256" key="1">
    <source>
        <dbReference type="SAM" id="MobiDB-lite"/>
    </source>
</evidence>
<dbReference type="AlphaFoldDB" id="A0A6A6V2X8"/>
<dbReference type="OrthoDB" id="5336357at2759"/>
<organism evidence="2 3">
    <name type="scientific">Sporormia fimetaria CBS 119925</name>
    <dbReference type="NCBI Taxonomy" id="1340428"/>
    <lineage>
        <taxon>Eukaryota</taxon>
        <taxon>Fungi</taxon>
        <taxon>Dikarya</taxon>
        <taxon>Ascomycota</taxon>
        <taxon>Pezizomycotina</taxon>
        <taxon>Dothideomycetes</taxon>
        <taxon>Pleosporomycetidae</taxon>
        <taxon>Pleosporales</taxon>
        <taxon>Sporormiaceae</taxon>
        <taxon>Sporormia</taxon>
    </lineage>
</organism>
<evidence type="ECO:0000313" key="3">
    <source>
        <dbReference type="Proteomes" id="UP000799440"/>
    </source>
</evidence>
<gene>
    <name evidence="2" type="ORF">M011DRAFT_410084</name>
</gene>
<sequence length="180" mass="19947">METEPSNTPFHFNLSWPVRKPGLESADLGSRTRKRYRDNRPDEREIHETTLQKLFSAQRHLPDPIISTSPPPPCVQPQPVQKSTLHAFWNIRAPPVEPPPTLVSSLSQGTWDGTRCEECDAPLRNEIDGDVDMCMEIGNSSVASQWACAECGKSVCATCSVVGEKRCCLQCATAGRRAGW</sequence>
<name>A0A6A6V2X8_9PLEO</name>
<proteinExistence type="predicted"/>
<feature type="compositionally biased region" description="Polar residues" evidence="1">
    <location>
        <begin position="1"/>
        <end position="10"/>
    </location>
</feature>